<dbReference type="InterPro" id="IPR006710">
    <property type="entry name" value="Glyco_hydro_43"/>
</dbReference>
<evidence type="ECO:0000313" key="8">
    <source>
        <dbReference type="EMBL" id="UOR07599.1"/>
    </source>
</evidence>
<comment type="similarity">
    <text evidence="1 6">Belongs to the glycosyl hydrolase 43 family.</text>
</comment>
<keyword evidence="3 6" id="KW-0378">Hydrolase</keyword>
<evidence type="ECO:0000256" key="7">
    <source>
        <dbReference type="SAM" id="SignalP"/>
    </source>
</evidence>
<reference evidence="8 9" key="1">
    <citation type="submission" date="2022-04" db="EMBL/GenBank/DDBJ databases">
        <title>Hymenobacter sp. isolated from the air.</title>
        <authorList>
            <person name="Won M."/>
            <person name="Lee C.-M."/>
            <person name="Woen H.-Y."/>
            <person name="Kwon S.-W."/>
        </authorList>
    </citation>
    <scope>NUCLEOTIDE SEQUENCE [LARGE SCALE GENOMIC DNA]</scope>
    <source>
        <strain evidence="9">5413 J-13</strain>
    </source>
</reference>
<dbReference type="PANTHER" id="PTHR43817:SF1">
    <property type="entry name" value="HYDROLASE, FAMILY 43, PUTATIVE (AFU_ORTHOLOGUE AFUA_3G01660)-RELATED"/>
    <property type="match status" value="1"/>
</dbReference>
<proteinExistence type="inferred from homology"/>
<evidence type="ECO:0000256" key="3">
    <source>
        <dbReference type="ARBA" id="ARBA00022801"/>
    </source>
</evidence>
<gene>
    <name evidence="8" type="ORF">MUN82_10980</name>
</gene>
<dbReference type="PIRSF" id="PIRSF025414">
    <property type="entry name" value="Alpha-L-arabinofuranosidase"/>
    <property type="match status" value="1"/>
</dbReference>
<evidence type="ECO:0000256" key="5">
    <source>
        <dbReference type="PIRSR" id="PIRSR606710-2"/>
    </source>
</evidence>
<accession>A0A8T9T701</accession>
<dbReference type="CDD" id="cd18820">
    <property type="entry name" value="GH43_LbAraf43-like"/>
    <property type="match status" value="1"/>
</dbReference>
<sequence length="362" mass="39331">MFAAILTRWLLVPAVLLGALACGGGSSSDPTPAPPILPPVTPPTTGAATFRNPLLNSGPDPWVYQKDGFYYYMSTSGGDLRLRKTAKMSEVGTAPEKIIWTPNGSYRDIWAPEIYFFDGKWYVYFSADPNCCGGHRTWVLENPAADPTTGTWTLIGKVATADDKWAIDGTVLEQNGQRYFVWSGHKDFGSGVENETQRLYIAKMSSPTTLTGERVEISQPTYGWEKTGYPFVNEGPEALKHGDKTFIVYSASHCSTDDYALGLLTASSTADPLKPESWTKTATPVFSKNAASQAYGPGHNGFFKSKDGTQDWIVYHANPMTGQGCSNSRTPRMQSFTWKSDGMPDFGTPVAVGTALPVPSGE</sequence>
<dbReference type="AlphaFoldDB" id="A0A8T9T701"/>
<feature type="site" description="Important for catalytic activity, responsible for pKa modulation of the active site Glu and correct orientation of both the proton donor and substrate" evidence="5">
    <location>
        <position position="168"/>
    </location>
</feature>
<dbReference type="InterPro" id="IPR023296">
    <property type="entry name" value="Glyco_hydro_beta-prop_sf"/>
</dbReference>
<dbReference type="SUPFAM" id="SSF75005">
    <property type="entry name" value="Arabinanase/levansucrase/invertase"/>
    <property type="match status" value="1"/>
</dbReference>
<dbReference type="KEGG" id="haei:MUN82_10980"/>
<evidence type="ECO:0000256" key="2">
    <source>
        <dbReference type="ARBA" id="ARBA00022729"/>
    </source>
</evidence>
<dbReference type="GO" id="GO:0004553">
    <property type="term" value="F:hydrolase activity, hydrolyzing O-glycosyl compounds"/>
    <property type="evidence" value="ECO:0007669"/>
    <property type="project" value="InterPro"/>
</dbReference>
<name>A0A8T9T701_9BACT</name>
<evidence type="ECO:0000256" key="1">
    <source>
        <dbReference type="ARBA" id="ARBA00009865"/>
    </source>
</evidence>
<dbReference type="RefSeq" id="WP_245097478.1">
    <property type="nucleotide sequence ID" value="NZ_CP095053.1"/>
</dbReference>
<evidence type="ECO:0000313" key="9">
    <source>
        <dbReference type="Proteomes" id="UP000829925"/>
    </source>
</evidence>
<dbReference type="Gene3D" id="2.115.10.20">
    <property type="entry name" value="Glycosyl hydrolase domain, family 43"/>
    <property type="match status" value="1"/>
</dbReference>
<dbReference type="GO" id="GO:0005975">
    <property type="term" value="P:carbohydrate metabolic process"/>
    <property type="evidence" value="ECO:0007669"/>
    <property type="project" value="InterPro"/>
</dbReference>
<protein>
    <submittedName>
        <fullName evidence="8">Glycoside hydrolase family 43 protein</fullName>
    </submittedName>
</protein>
<keyword evidence="2 7" id="KW-0732">Signal</keyword>
<keyword evidence="9" id="KW-1185">Reference proteome</keyword>
<feature type="signal peptide" evidence="7">
    <location>
        <begin position="1"/>
        <end position="21"/>
    </location>
</feature>
<evidence type="ECO:0000256" key="6">
    <source>
        <dbReference type="RuleBase" id="RU361187"/>
    </source>
</evidence>
<keyword evidence="4 6" id="KW-0326">Glycosidase</keyword>
<organism evidence="8 9">
    <name type="scientific">Hymenobacter aerilatus</name>
    <dbReference type="NCBI Taxonomy" id="2932251"/>
    <lineage>
        <taxon>Bacteria</taxon>
        <taxon>Pseudomonadati</taxon>
        <taxon>Bacteroidota</taxon>
        <taxon>Cytophagia</taxon>
        <taxon>Cytophagales</taxon>
        <taxon>Hymenobacteraceae</taxon>
        <taxon>Hymenobacter</taxon>
    </lineage>
</organism>
<dbReference type="InterPro" id="IPR016828">
    <property type="entry name" value="Alpha-L-arabinofuranosidase"/>
</dbReference>
<evidence type="ECO:0000256" key="4">
    <source>
        <dbReference type="ARBA" id="ARBA00023295"/>
    </source>
</evidence>
<dbReference type="Proteomes" id="UP000829925">
    <property type="component" value="Chromosome"/>
</dbReference>
<dbReference type="EMBL" id="CP095053">
    <property type="protein sequence ID" value="UOR07599.1"/>
    <property type="molecule type" value="Genomic_DNA"/>
</dbReference>
<dbReference type="PANTHER" id="PTHR43817">
    <property type="entry name" value="GLYCOSYL HYDROLASE"/>
    <property type="match status" value="1"/>
</dbReference>
<dbReference type="Pfam" id="PF04616">
    <property type="entry name" value="Glyco_hydro_43"/>
    <property type="match status" value="1"/>
</dbReference>
<feature type="chain" id="PRO_5035847760" evidence="7">
    <location>
        <begin position="22"/>
        <end position="362"/>
    </location>
</feature>